<dbReference type="AlphaFoldDB" id="A0A0P1MB52"/>
<proteinExistence type="predicted"/>
<sequence length="141" mass="15659">MKFAKEDAKKIGKILKAKPQKIKGLYRFKIRKTILEVHPKIKLGGKFGTLVSVFTPYSHLQLHFCTGYIVSDLLGEVTFIGEYDGKVSGLIVDTNGACSLYANLDKKILSSDFTKLEPEVMIPGIALSLGELLFVNKPKKK</sequence>
<accession>A0A0P1LJ50</accession>
<evidence type="ECO:0000313" key="1">
    <source>
        <dbReference type="EMBL" id="CUU09088.1"/>
    </source>
</evidence>
<accession>A0A0P1MB52</accession>
<organism evidence="1 2">
    <name type="scientific">Candidatus Kryptonium thompsonii</name>
    <dbReference type="NCBI Taxonomy" id="1633631"/>
    <lineage>
        <taxon>Bacteria</taxon>
        <taxon>Pseudomonadati</taxon>
        <taxon>Candidatus Kryptoniota</taxon>
        <taxon>Candidatus Kryptonium</taxon>
    </lineage>
</organism>
<evidence type="ECO:0000313" key="2">
    <source>
        <dbReference type="Proteomes" id="UP000182011"/>
    </source>
</evidence>
<dbReference type="STRING" id="1633631.GCA_001442925_02261"/>
<reference evidence="1 2" key="1">
    <citation type="submission" date="2015-11" db="EMBL/GenBank/DDBJ databases">
        <authorList>
            <person name="Zhang Y."/>
            <person name="Guo Z."/>
        </authorList>
    </citation>
    <scope>NUCLEOTIDE SEQUENCE [LARGE SCALE GENOMIC DNA]</scope>
    <source>
        <strain evidence="1">JGI-4</strain>
    </source>
</reference>
<protein>
    <submittedName>
        <fullName evidence="1">Uncharacterized protein</fullName>
    </submittedName>
</protein>
<dbReference type="EMBL" id="FAOP01000013">
    <property type="protein sequence ID" value="CUU09088.1"/>
    <property type="molecule type" value="Genomic_DNA"/>
</dbReference>
<accession>A0A0P1LR59</accession>
<name>A0A0P1MB52_9BACT</name>
<accession>A0A0S4NDB1</accession>
<accession>A0A0P1P4S5</accession>
<dbReference type="OrthoDB" id="9791971at2"/>
<gene>
    <name evidence="1" type="ORF">JGI4_02268</name>
</gene>
<dbReference type="RefSeq" id="WP_075427185.1">
    <property type="nucleotide sequence ID" value="NZ_CZVL01000006.1"/>
</dbReference>
<accession>A0A0P1LJW5</accession>
<dbReference type="Proteomes" id="UP000182011">
    <property type="component" value="Unassembled WGS sequence"/>
</dbReference>